<feature type="transmembrane region" description="Helical" evidence="1">
    <location>
        <begin position="15"/>
        <end position="36"/>
    </location>
</feature>
<dbReference type="InterPro" id="IPR058441">
    <property type="entry name" value="DUF8128"/>
</dbReference>
<keyword evidence="1" id="KW-1133">Transmembrane helix</keyword>
<gene>
    <name evidence="3" type="ORF">COU85_01800</name>
</gene>
<keyword evidence="1" id="KW-0472">Membrane</keyword>
<proteinExistence type="predicted"/>
<evidence type="ECO:0000313" key="4">
    <source>
        <dbReference type="Proteomes" id="UP000231086"/>
    </source>
</evidence>
<comment type="caution">
    <text evidence="3">The sequence shown here is derived from an EMBL/GenBank/DDBJ whole genome shotgun (WGS) entry which is preliminary data.</text>
</comment>
<evidence type="ECO:0000259" key="2">
    <source>
        <dbReference type="Pfam" id="PF26449"/>
    </source>
</evidence>
<protein>
    <recommendedName>
        <fullName evidence="2">DUF8128 domain-containing protein</fullName>
    </recommendedName>
</protein>
<keyword evidence="1" id="KW-0812">Transmembrane</keyword>
<feature type="domain" description="DUF8128" evidence="2">
    <location>
        <begin position="90"/>
        <end position="397"/>
    </location>
</feature>
<accession>A0A2M8KIN3</accession>
<reference evidence="4" key="1">
    <citation type="submission" date="2017-09" db="EMBL/GenBank/DDBJ databases">
        <title>Depth-based differentiation of microbial function through sediment-hosted aquifers and enrichment of novel symbionts in the deep terrestrial subsurface.</title>
        <authorList>
            <person name="Probst A.J."/>
            <person name="Ladd B."/>
            <person name="Jarett J.K."/>
            <person name="Geller-Mcgrath D.E."/>
            <person name="Sieber C.M.K."/>
            <person name="Emerson J.B."/>
            <person name="Anantharaman K."/>
            <person name="Thomas B.C."/>
            <person name="Malmstrom R."/>
            <person name="Stieglmeier M."/>
            <person name="Klingl A."/>
            <person name="Woyke T."/>
            <person name="Ryan C.M."/>
            <person name="Banfield J.F."/>
        </authorList>
    </citation>
    <scope>NUCLEOTIDE SEQUENCE [LARGE SCALE GENOMIC DNA]</scope>
</reference>
<dbReference type="Pfam" id="PF26449">
    <property type="entry name" value="DUF8128"/>
    <property type="match status" value="1"/>
</dbReference>
<evidence type="ECO:0000256" key="1">
    <source>
        <dbReference type="SAM" id="Phobius"/>
    </source>
</evidence>
<organism evidence="3 4">
    <name type="scientific">Candidatus Portnoybacteria bacterium CG10_big_fil_rev_8_21_14_0_10_44_7</name>
    <dbReference type="NCBI Taxonomy" id="1974816"/>
    <lineage>
        <taxon>Bacteria</taxon>
        <taxon>Candidatus Portnoyibacteriota</taxon>
    </lineage>
</organism>
<sequence>MLNPLEFLLLVGNMIFSFWWLWAPPFLLAVFFKLWLKYARLVYWKKLDWVVLEIIPPIEVKHSPRAAENFFAGIWTAYGTVSTKLDKYIKGQTQEYYCLEIVGDGGDVHFYIRCQRARRNHMEAQLYAHYPGAEIVEVPDYTNNIPNVIKSPEWDIWGTVLKLAKEDAYPIRTYVDFVDIASISLSAPMIDPLSSIVETLSKLKKGEVVWIHIYARPADDDWKRGGEKLIKKIMGTEPPPKKNALLSFAGDLVGAFTDSGSGEQKAAPNVPKSFLLSEEDRATMKAIYRNISKSGYECKIQFAYMGKKDVFTKITGTAVMGLFIQFNDLNLNGLKPKKETLTRASYLLKKPRVQFKKRLLYENMKKRRFFDQTGFVLNTEELATIFHLPAVSVEAPKTPRVQAKKGSPPVDLPVG</sequence>
<dbReference type="Proteomes" id="UP000231086">
    <property type="component" value="Unassembled WGS sequence"/>
</dbReference>
<dbReference type="AlphaFoldDB" id="A0A2M8KIN3"/>
<dbReference type="EMBL" id="PFEA01000033">
    <property type="protein sequence ID" value="PJE59777.1"/>
    <property type="molecule type" value="Genomic_DNA"/>
</dbReference>
<name>A0A2M8KIN3_9BACT</name>
<evidence type="ECO:0000313" key="3">
    <source>
        <dbReference type="EMBL" id="PJE59777.1"/>
    </source>
</evidence>